<protein>
    <submittedName>
        <fullName evidence="1">Uncharacterized protein</fullName>
    </submittedName>
</protein>
<gene>
    <name evidence="1" type="ORF">PGRAT_23955</name>
</gene>
<evidence type="ECO:0000313" key="1">
    <source>
        <dbReference type="EMBL" id="AIQ70348.1"/>
    </source>
</evidence>
<dbReference type="RefSeq" id="WP_025707292.1">
    <property type="nucleotide sequence ID" value="NZ_CP009287.1"/>
</dbReference>
<dbReference type="Proteomes" id="UP000029500">
    <property type="component" value="Chromosome"/>
</dbReference>
<dbReference type="STRING" id="189425.PGRAT_23955"/>
<dbReference type="HOGENOM" id="CLU_764411_0_0_9"/>
<proteinExistence type="predicted"/>
<accession>A0A089MFT2</accession>
<organism evidence="1 2">
    <name type="scientific">Paenibacillus graminis</name>
    <dbReference type="NCBI Taxonomy" id="189425"/>
    <lineage>
        <taxon>Bacteria</taxon>
        <taxon>Bacillati</taxon>
        <taxon>Bacillota</taxon>
        <taxon>Bacilli</taxon>
        <taxon>Bacillales</taxon>
        <taxon>Paenibacillaceae</taxon>
        <taxon>Paenibacillus</taxon>
    </lineage>
</organism>
<sequence>MTEHPNNETQEIPENVTNYSQILSSTVSESYPKYARAKLLKEMEKGDVVRLKKSKTMVRGKSVLDLSDIEDEGLQLSEGIARAQTVVRHIEKDEFLKSYKFAVLFSLTEIDESLIDVRLKSGESVDFFSANRPNDYVFDEKRFTSIIPTQYSIGNIIMFKFSRLLSGFPPNTETKKQYKYPIIAVYHKHLNVVEIRMDRVKPYFQDDDFFYTQQIELVLNWFKGKLNCQFENINFPAVIDYIKTLEQDEVSVHSQSMSLPNGGKAVLDAGANENYILPLLGELKELIRANEELFEKSSEIKQLLDGFIAEIETNASLPWIALIWKDTDKGKSTTVKFKHDYLNQEYSFLQYYGQQSNMEKMNNVTDYIIKNKIEFDRLENIDGSEDGGVTKDPIDL</sequence>
<reference evidence="1 2" key="1">
    <citation type="submission" date="2014-08" db="EMBL/GenBank/DDBJ databases">
        <title>Comparative genomics of the Paenibacillus odorifer group.</title>
        <authorList>
            <person name="den Bakker H.C."/>
            <person name="Tsai Y.-C."/>
            <person name="Martin N."/>
            <person name="Korlach J."/>
            <person name="Wiedmann M."/>
        </authorList>
    </citation>
    <scope>NUCLEOTIDE SEQUENCE [LARGE SCALE GENOMIC DNA]</scope>
    <source>
        <strain evidence="1 2">DSM 15220</strain>
    </source>
</reference>
<keyword evidence="2" id="KW-1185">Reference proteome</keyword>
<dbReference type="AlphaFoldDB" id="A0A089MFT2"/>
<name>A0A089MFT2_9BACL</name>
<dbReference type="OrthoDB" id="2598692at2"/>
<dbReference type="KEGG" id="pgm:PGRAT_23955"/>
<evidence type="ECO:0000313" key="2">
    <source>
        <dbReference type="Proteomes" id="UP000029500"/>
    </source>
</evidence>
<dbReference type="eggNOG" id="ENOG5032UWA">
    <property type="taxonomic scope" value="Bacteria"/>
</dbReference>
<dbReference type="EMBL" id="CP009287">
    <property type="protein sequence ID" value="AIQ70348.1"/>
    <property type="molecule type" value="Genomic_DNA"/>
</dbReference>